<dbReference type="Gene3D" id="1.10.260.40">
    <property type="entry name" value="lambda repressor-like DNA-binding domains"/>
    <property type="match status" value="1"/>
</dbReference>
<evidence type="ECO:0000256" key="1">
    <source>
        <dbReference type="ARBA" id="ARBA00023125"/>
    </source>
</evidence>
<dbReference type="Pfam" id="PF01381">
    <property type="entry name" value="HTH_3"/>
    <property type="match status" value="1"/>
</dbReference>
<dbReference type="RefSeq" id="WP_168737400.1">
    <property type="nucleotide sequence ID" value="NZ_JABAHZ010000001.1"/>
</dbReference>
<dbReference type="SMART" id="SM00530">
    <property type="entry name" value="HTH_XRE"/>
    <property type="match status" value="1"/>
</dbReference>
<gene>
    <name evidence="3" type="ORF">HGH91_05385</name>
</gene>
<name>A0A847SKX6_9BACT</name>
<dbReference type="GO" id="GO:0003677">
    <property type="term" value="F:DNA binding"/>
    <property type="evidence" value="ECO:0007669"/>
    <property type="project" value="UniProtKB-KW"/>
</dbReference>
<dbReference type="PANTHER" id="PTHR46558:SF11">
    <property type="entry name" value="HTH-TYPE TRANSCRIPTIONAL REGULATOR XRE"/>
    <property type="match status" value="1"/>
</dbReference>
<evidence type="ECO:0000313" key="4">
    <source>
        <dbReference type="Proteomes" id="UP000552864"/>
    </source>
</evidence>
<protein>
    <submittedName>
        <fullName evidence="3">Helix-turn-helix transcriptional regulator</fullName>
    </submittedName>
</protein>
<dbReference type="CDD" id="cd00093">
    <property type="entry name" value="HTH_XRE"/>
    <property type="match status" value="1"/>
</dbReference>
<evidence type="ECO:0000259" key="2">
    <source>
        <dbReference type="PROSITE" id="PS50943"/>
    </source>
</evidence>
<dbReference type="PANTHER" id="PTHR46558">
    <property type="entry name" value="TRACRIPTIONAL REGULATORY PROTEIN-RELATED-RELATED"/>
    <property type="match status" value="1"/>
</dbReference>
<evidence type="ECO:0000313" key="3">
    <source>
        <dbReference type="EMBL" id="NLR78046.1"/>
    </source>
</evidence>
<keyword evidence="4" id="KW-1185">Reference proteome</keyword>
<dbReference type="Proteomes" id="UP000552864">
    <property type="component" value="Unassembled WGS sequence"/>
</dbReference>
<accession>A0A847SKX6</accession>
<dbReference type="EMBL" id="JABAHZ010000001">
    <property type="protein sequence ID" value="NLR78046.1"/>
    <property type="molecule type" value="Genomic_DNA"/>
</dbReference>
<dbReference type="SUPFAM" id="SSF47413">
    <property type="entry name" value="lambda repressor-like DNA-binding domains"/>
    <property type="match status" value="1"/>
</dbReference>
<dbReference type="InterPro" id="IPR010982">
    <property type="entry name" value="Lambda_DNA-bd_dom_sf"/>
</dbReference>
<proteinExistence type="predicted"/>
<reference evidence="3 4" key="1">
    <citation type="submission" date="2020-04" db="EMBL/GenBank/DDBJ databases">
        <authorList>
            <person name="Yin C."/>
        </authorList>
    </citation>
    <scope>NUCLEOTIDE SEQUENCE [LARGE SCALE GENOMIC DNA]</scope>
    <source>
        <strain evidence="3 4">Ak56</strain>
    </source>
</reference>
<feature type="domain" description="HTH cro/C1-type" evidence="2">
    <location>
        <begin position="7"/>
        <end position="61"/>
    </location>
</feature>
<dbReference type="PROSITE" id="PS50943">
    <property type="entry name" value="HTH_CROC1"/>
    <property type="match status" value="1"/>
</dbReference>
<keyword evidence="1" id="KW-0238">DNA-binding</keyword>
<comment type="caution">
    <text evidence="3">The sequence shown here is derived from an EMBL/GenBank/DDBJ whole genome shotgun (WGS) entry which is preliminary data.</text>
</comment>
<organism evidence="3 4">
    <name type="scientific">Chitinophaga eiseniae</name>
    <dbReference type="NCBI Taxonomy" id="634771"/>
    <lineage>
        <taxon>Bacteria</taxon>
        <taxon>Pseudomonadati</taxon>
        <taxon>Bacteroidota</taxon>
        <taxon>Chitinophagia</taxon>
        <taxon>Chitinophagales</taxon>
        <taxon>Chitinophagaceae</taxon>
        <taxon>Chitinophaga</taxon>
    </lineage>
</organism>
<sequence>MNFGKVVRKLREYSQKNQRNFADYIGISQTSLSFIESGKTIPTNATLDRIARRFKTRRALLVMAAFEVDKELSASKKNQFNNLLPNFEREIWSLIFNSK</sequence>
<dbReference type="InterPro" id="IPR001387">
    <property type="entry name" value="Cro/C1-type_HTH"/>
</dbReference>
<dbReference type="AlphaFoldDB" id="A0A847SKX6"/>